<keyword evidence="8 12" id="KW-0862">Zinc</keyword>
<dbReference type="InterPro" id="IPR050083">
    <property type="entry name" value="HtpX_protease"/>
</dbReference>
<dbReference type="PANTHER" id="PTHR43221:SF1">
    <property type="entry name" value="PROTEASE HTPX"/>
    <property type="match status" value="1"/>
</dbReference>
<dbReference type="GO" id="GO:0008270">
    <property type="term" value="F:zinc ion binding"/>
    <property type="evidence" value="ECO:0007669"/>
    <property type="project" value="UniProtKB-UniRule"/>
</dbReference>
<keyword evidence="15" id="KW-1185">Reference proteome</keyword>
<evidence type="ECO:0000256" key="5">
    <source>
        <dbReference type="ARBA" id="ARBA00022692"/>
    </source>
</evidence>
<dbReference type="PANTHER" id="PTHR43221">
    <property type="entry name" value="PROTEASE HTPX"/>
    <property type="match status" value="1"/>
</dbReference>
<dbReference type="RefSeq" id="WP_372463282.1">
    <property type="nucleotide sequence ID" value="NZ_JAGSOH010000014.1"/>
</dbReference>
<evidence type="ECO:0000256" key="10">
    <source>
        <dbReference type="ARBA" id="ARBA00023049"/>
    </source>
</evidence>
<dbReference type="Proteomes" id="UP000676325">
    <property type="component" value="Unassembled WGS sequence"/>
</dbReference>
<organism evidence="14 15">
    <name type="scientific">Actinospica acidithermotolerans</name>
    <dbReference type="NCBI Taxonomy" id="2828514"/>
    <lineage>
        <taxon>Bacteria</taxon>
        <taxon>Bacillati</taxon>
        <taxon>Actinomycetota</taxon>
        <taxon>Actinomycetes</taxon>
        <taxon>Catenulisporales</taxon>
        <taxon>Actinospicaceae</taxon>
        <taxon>Actinospica</taxon>
    </lineage>
</organism>
<comment type="caution">
    <text evidence="14">The sequence shown here is derived from an EMBL/GenBank/DDBJ whole genome shotgun (WGS) entry which is preliminary data.</text>
</comment>
<evidence type="ECO:0000256" key="1">
    <source>
        <dbReference type="ARBA" id="ARBA00004651"/>
    </source>
</evidence>
<comment type="subcellular location">
    <subcellularLocation>
        <location evidence="1 12">Cell membrane</location>
        <topology evidence="1 12">Multi-pass membrane protein</topology>
    </subcellularLocation>
</comment>
<dbReference type="Pfam" id="PF01435">
    <property type="entry name" value="Peptidase_M48"/>
    <property type="match status" value="1"/>
</dbReference>
<keyword evidence="5 12" id="KW-0812">Transmembrane</keyword>
<protein>
    <recommendedName>
        <fullName evidence="12">Protease HtpX homolog</fullName>
        <ecNumber evidence="12">3.4.24.-</ecNumber>
    </recommendedName>
</protein>
<evidence type="ECO:0000313" key="14">
    <source>
        <dbReference type="EMBL" id="MBR7826189.1"/>
    </source>
</evidence>
<dbReference type="InterPro" id="IPR001915">
    <property type="entry name" value="Peptidase_M48"/>
</dbReference>
<dbReference type="EMBL" id="JAGSOH010000014">
    <property type="protein sequence ID" value="MBR7826189.1"/>
    <property type="molecule type" value="Genomic_DNA"/>
</dbReference>
<keyword evidence="4 12" id="KW-0645">Protease</keyword>
<evidence type="ECO:0000256" key="9">
    <source>
        <dbReference type="ARBA" id="ARBA00022989"/>
    </source>
</evidence>
<keyword evidence="3 12" id="KW-1003">Cell membrane</keyword>
<dbReference type="GO" id="GO:0005886">
    <property type="term" value="C:plasma membrane"/>
    <property type="evidence" value="ECO:0007669"/>
    <property type="project" value="UniProtKB-SubCell"/>
</dbReference>
<dbReference type="EC" id="3.4.24.-" evidence="12"/>
<keyword evidence="6 12" id="KW-0479">Metal-binding</keyword>
<evidence type="ECO:0000256" key="4">
    <source>
        <dbReference type="ARBA" id="ARBA00022670"/>
    </source>
</evidence>
<evidence type="ECO:0000256" key="11">
    <source>
        <dbReference type="ARBA" id="ARBA00023136"/>
    </source>
</evidence>
<gene>
    <name evidence="12" type="primary">htpX</name>
    <name evidence="14" type="ORF">KDK95_07740</name>
</gene>
<evidence type="ECO:0000256" key="7">
    <source>
        <dbReference type="ARBA" id="ARBA00022801"/>
    </source>
</evidence>
<evidence type="ECO:0000313" key="15">
    <source>
        <dbReference type="Proteomes" id="UP000676325"/>
    </source>
</evidence>
<dbReference type="HAMAP" id="MF_00188">
    <property type="entry name" value="Pept_M48_protease_HtpX"/>
    <property type="match status" value="1"/>
</dbReference>
<comment type="similarity">
    <text evidence="2 12">Belongs to the peptidase M48B family.</text>
</comment>
<feature type="binding site" evidence="12">
    <location>
        <position position="138"/>
    </location>
    <ligand>
        <name>Zn(2+)</name>
        <dbReference type="ChEBI" id="CHEBI:29105"/>
        <note>catalytic</note>
    </ligand>
</feature>
<feature type="transmembrane region" description="Helical" evidence="12">
    <location>
        <begin position="148"/>
        <end position="171"/>
    </location>
</feature>
<evidence type="ECO:0000259" key="13">
    <source>
        <dbReference type="Pfam" id="PF01435"/>
    </source>
</evidence>
<dbReference type="Gene3D" id="3.30.2010.10">
    <property type="entry name" value="Metalloproteases ('zincins'), catalytic domain"/>
    <property type="match status" value="1"/>
</dbReference>
<evidence type="ECO:0000256" key="8">
    <source>
        <dbReference type="ARBA" id="ARBA00022833"/>
    </source>
</evidence>
<feature type="transmembrane region" description="Helical" evidence="12">
    <location>
        <begin position="37"/>
        <end position="54"/>
    </location>
</feature>
<keyword evidence="10 12" id="KW-0482">Metalloprotease</keyword>
<comment type="cofactor">
    <cofactor evidence="12">
        <name>Zn(2+)</name>
        <dbReference type="ChEBI" id="CHEBI:29105"/>
    </cofactor>
    <text evidence="12">Binds 1 zinc ion per subunit.</text>
</comment>
<feature type="transmembrane region" description="Helical" evidence="12">
    <location>
        <begin position="12"/>
        <end position="31"/>
    </location>
</feature>
<keyword evidence="7 12" id="KW-0378">Hydrolase</keyword>
<feature type="domain" description="Peptidase M48" evidence="13">
    <location>
        <begin position="77"/>
        <end position="291"/>
    </location>
</feature>
<dbReference type="GO" id="GO:0006508">
    <property type="term" value="P:proteolysis"/>
    <property type="evidence" value="ECO:0007669"/>
    <property type="project" value="UniProtKB-KW"/>
</dbReference>
<sequence>MRRTGHLKSARVRTAVLISAFGVLVLVVGELCGGREGLLLAAIVLLVVLGYAYYSADTLALRAMNAQPIGEAGAPVLYRIVRELSYEARRPMPRIYVSPTESPNAFAAGRDPRTASVCCTVGLLRTLDEHELRAVIAHELAHVYNRDVLVSSVAGALAAVVMWSASLLWLLPGLDDGGDDDEGLAGLLGAVLLGPLAAILVRSAVSRSREYQADACASRLTGDPLSLATALRKIDAGSRRRPLRGGRGLAGIGHLMIVNPFAGDEERPGWAGRLCSTHPPVHERIERLERLAGLRDTAADRAGE</sequence>
<feature type="binding site" evidence="12">
    <location>
        <position position="210"/>
    </location>
    <ligand>
        <name>Zn(2+)</name>
        <dbReference type="ChEBI" id="CHEBI:29105"/>
        <note>catalytic</note>
    </ligand>
</feature>
<accession>A0A941EE92</accession>
<proteinExistence type="inferred from homology"/>
<dbReference type="InterPro" id="IPR022919">
    <property type="entry name" value="Pept_M48_protease_HtpX"/>
</dbReference>
<evidence type="ECO:0000256" key="6">
    <source>
        <dbReference type="ARBA" id="ARBA00022723"/>
    </source>
</evidence>
<reference evidence="14" key="1">
    <citation type="submission" date="2021-04" db="EMBL/GenBank/DDBJ databases">
        <title>Genome based classification of Actinospica acidithermotolerans sp. nov., an actinobacterium isolated from an Indonesian hot spring.</title>
        <authorList>
            <person name="Kusuma A.B."/>
            <person name="Putra K.E."/>
            <person name="Nafisah S."/>
            <person name="Loh J."/>
            <person name="Nouioui I."/>
            <person name="Goodfellow M."/>
        </authorList>
    </citation>
    <scope>NUCLEOTIDE SEQUENCE</scope>
    <source>
        <strain evidence="14">MGRD01-02</strain>
    </source>
</reference>
<evidence type="ECO:0000256" key="12">
    <source>
        <dbReference type="HAMAP-Rule" id="MF_00188"/>
    </source>
</evidence>
<feature type="binding site" evidence="12">
    <location>
        <position position="142"/>
    </location>
    <ligand>
        <name>Zn(2+)</name>
        <dbReference type="ChEBI" id="CHEBI:29105"/>
        <note>catalytic</note>
    </ligand>
</feature>
<dbReference type="GO" id="GO:0004222">
    <property type="term" value="F:metalloendopeptidase activity"/>
    <property type="evidence" value="ECO:0007669"/>
    <property type="project" value="UniProtKB-UniRule"/>
</dbReference>
<name>A0A941EE92_9ACTN</name>
<evidence type="ECO:0000256" key="2">
    <source>
        <dbReference type="ARBA" id="ARBA00009779"/>
    </source>
</evidence>
<feature type="transmembrane region" description="Helical" evidence="12">
    <location>
        <begin position="183"/>
        <end position="201"/>
    </location>
</feature>
<keyword evidence="11 12" id="KW-0472">Membrane</keyword>
<dbReference type="AlphaFoldDB" id="A0A941EE92"/>
<feature type="active site" evidence="12">
    <location>
        <position position="139"/>
    </location>
</feature>
<keyword evidence="9 12" id="KW-1133">Transmembrane helix</keyword>
<evidence type="ECO:0000256" key="3">
    <source>
        <dbReference type="ARBA" id="ARBA00022475"/>
    </source>
</evidence>